<accession>D0L266</accession>
<organism evidence="2 3">
    <name type="scientific">Gordonia bronchialis (strain ATCC 25592 / DSM 43247 / BCRC 13721 / JCM 3198 / KCTC 3076 / NBRC 16047 / NCTC 10667)</name>
    <name type="common">Rhodococcus bronchialis</name>
    <dbReference type="NCBI Taxonomy" id="526226"/>
    <lineage>
        <taxon>Bacteria</taxon>
        <taxon>Bacillati</taxon>
        <taxon>Actinomycetota</taxon>
        <taxon>Actinomycetes</taxon>
        <taxon>Mycobacteriales</taxon>
        <taxon>Gordoniaceae</taxon>
        <taxon>Gordonia</taxon>
    </lineage>
</organism>
<evidence type="ECO:0008006" key="4">
    <source>
        <dbReference type="Google" id="ProtNLM"/>
    </source>
</evidence>
<keyword evidence="1" id="KW-0732">Signal</keyword>
<dbReference type="PANTHER" id="PTHR47197:SF3">
    <property type="entry name" value="DIHYDRO-HEME D1 DEHYDROGENASE"/>
    <property type="match status" value="1"/>
</dbReference>
<name>D0L266_GORB4</name>
<proteinExistence type="predicted"/>
<dbReference type="InterPro" id="IPR015943">
    <property type="entry name" value="WD40/YVTN_repeat-like_dom_sf"/>
</dbReference>
<feature type="chain" id="PRO_5003009719" description="40-residue YVTN family beta-propeller repeat protein" evidence="1">
    <location>
        <begin position="34"/>
        <end position="376"/>
    </location>
</feature>
<dbReference type="Proteomes" id="UP000001219">
    <property type="component" value="Chromosome"/>
</dbReference>
<keyword evidence="3" id="KW-1185">Reference proteome</keyword>
<evidence type="ECO:0000256" key="1">
    <source>
        <dbReference type="SAM" id="SignalP"/>
    </source>
</evidence>
<dbReference type="STRING" id="526226.Gbro_0625"/>
<dbReference type="SUPFAM" id="SSF50974">
    <property type="entry name" value="Nitrous oxide reductase, N-terminal domain"/>
    <property type="match status" value="1"/>
</dbReference>
<reference evidence="3" key="1">
    <citation type="submission" date="2009-10" db="EMBL/GenBank/DDBJ databases">
        <title>The complete chromosome of Gordonia bronchialis DSM 43247.</title>
        <authorList>
            <consortium name="US DOE Joint Genome Institute (JGI-PGF)"/>
            <person name="Lucas S."/>
            <person name="Copeland A."/>
            <person name="Lapidus A."/>
            <person name="Glavina del Rio T."/>
            <person name="Dalin E."/>
            <person name="Tice H."/>
            <person name="Bruce D."/>
            <person name="Goodwin L."/>
            <person name="Pitluck S."/>
            <person name="Kyrpides N."/>
            <person name="Mavromatis K."/>
            <person name="Ivanova N."/>
            <person name="Ovchinnikova G."/>
            <person name="Saunders E."/>
            <person name="Brettin T."/>
            <person name="Detter J.C."/>
            <person name="Han C."/>
            <person name="Larimer F."/>
            <person name="Land M."/>
            <person name="Hauser L."/>
            <person name="Markowitz V."/>
            <person name="Cheng J.-F."/>
            <person name="Hugenholtz P."/>
            <person name="Woyke T."/>
            <person name="Wu D."/>
            <person name="Jando M."/>
            <person name="Schneider S."/>
            <person name="Goeker M."/>
            <person name="Klenk H.-P."/>
            <person name="Eisen J.A."/>
        </authorList>
    </citation>
    <scope>NUCLEOTIDE SEQUENCE [LARGE SCALE GENOMIC DNA]</scope>
    <source>
        <strain evidence="3">ATCC 25592 / DSM 43247 / BCRC 13721 / JCM 3198 / KCTC 3076 / NBRC 16047 / NCTC 10667</strain>
    </source>
</reference>
<reference evidence="2 3" key="2">
    <citation type="journal article" date="2010" name="Stand. Genomic Sci.">
        <title>Complete genome sequence of Gordonia bronchialis type strain (3410).</title>
        <authorList>
            <person name="Ivanova N."/>
            <person name="Sikorski J."/>
            <person name="Jando M."/>
            <person name="Lapidus A."/>
            <person name="Nolan M."/>
            <person name="Lucas S."/>
            <person name="Del Rio T.G."/>
            <person name="Tice H."/>
            <person name="Copeland A."/>
            <person name="Cheng J.F."/>
            <person name="Chen F."/>
            <person name="Bruce D."/>
            <person name="Goodwin L."/>
            <person name="Pitluck S."/>
            <person name="Mavromatis K."/>
            <person name="Ovchinnikova G."/>
            <person name="Pati A."/>
            <person name="Chen A."/>
            <person name="Palaniappan K."/>
            <person name="Land M."/>
            <person name="Hauser L."/>
            <person name="Chang Y.J."/>
            <person name="Jeffries C.D."/>
            <person name="Chain P."/>
            <person name="Saunders E."/>
            <person name="Han C."/>
            <person name="Detter J.C."/>
            <person name="Brettin T."/>
            <person name="Rohde M."/>
            <person name="Goker M."/>
            <person name="Bristow J."/>
            <person name="Eisen J.A."/>
            <person name="Markowitz V."/>
            <person name="Hugenholtz P."/>
            <person name="Klenk H.P."/>
            <person name="Kyrpides N.C."/>
        </authorList>
    </citation>
    <scope>NUCLEOTIDE SEQUENCE [LARGE SCALE GENOMIC DNA]</scope>
    <source>
        <strain evidence="3">ATCC 25592 / DSM 43247 / BCRC 13721 / JCM 3198 / KCTC 3076 / NBRC 16047 / NCTC 10667</strain>
    </source>
</reference>
<feature type="signal peptide" evidence="1">
    <location>
        <begin position="1"/>
        <end position="33"/>
    </location>
</feature>
<sequence>MKMHLNRVRNVMGVAAVATATTLALVAPAAAHAAPTSGWTFTVSSAPAGLKSGSELALDSGSHDLFITDADSAIGSRGGTNFSINTKPTNPKVAVFDIDTRRTTRTISFAGQPLGVLYAGPVPLMPINQVPDGIALDTKRHRVVTSNSHANGISIFPMNARTTGPANLISVPGGHPMGIAINEANGIAYVALNYINQLAIVDTNTRREIRRIPTFAPSFVDLDTARHRLYIGNADNDKRNNYLAVLDIRTNTIIKKIPTPANARPKVDPVTGRIYAGSFDTGKVLVIDPQTLRVIKTIETNGSPNKLAIDAQRRLIYLSNLQKRSLTVISLDTNQVITTVPVNAPIHSIVVDPRTGTVYGTQHQAGNLSIIKPVRR</sequence>
<dbReference type="HOGENOM" id="CLU_735216_0_0_11"/>
<protein>
    <recommendedName>
        <fullName evidence="4">40-residue YVTN family beta-propeller repeat protein</fullName>
    </recommendedName>
</protein>
<dbReference type="eggNOG" id="COG3391">
    <property type="taxonomic scope" value="Bacteria"/>
</dbReference>
<gene>
    <name evidence="2" type="ordered locus">Gbro_0625</name>
</gene>
<dbReference type="InterPro" id="IPR051200">
    <property type="entry name" value="Host-pathogen_enzymatic-act"/>
</dbReference>
<dbReference type="KEGG" id="gbr:Gbro_0625"/>
<evidence type="ECO:0000313" key="2">
    <source>
        <dbReference type="EMBL" id="ACY19953.1"/>
    </source>
</evidence>
<evidence type="ECO:0000313" key="3">
    <source>
        <dbReference type="Proteomes" id="UP000001219"/>
    </source>
</evidence>
<dbReference type="EMBL" id="CP001802">
    <property type="protein sequence ID" value="ACY19953.1"/>
    <property type="molecule type" value="Genomic_DNA"/>
</dbReference>
<dbReference type="Gene3D" id="2.130.10.10">
    <property type="entry name" value="YVTN repeat-like/Quinoprotein amine dehydrogenase"/>
    <property type="match status" value="2"/>
</dbReference>
<dbReference type="InterPro" id="IPR011045">
    <property type="entry name" value="N2O_reductase_N"/>
</dbReference>
<dbReference type="RefSeq" id="WP_012832540.1">
    <property type="nucleotide sequence ID" value="NC_013441.1"/>
</dbReference>
<dbReference type="AlphaFoldDB" id="D0L266"/>
<dbReference type="PANTHER" id="PTHR47197">
    <property type="entry name" value="PROTEIN NIRF"/>
    <property type="match status" value="1"/>
</dbReference>